<accession>A0AAN9EAU9</accession>
<evidence type="ECO:0000256" key="4">
    <source>
        <dbReference type="ARBA" id="ARBA00023239"/>
    </source>
</evidence>
<comment type="caution">
    <text evidence="7">The sequence shown here is derived from an EMBL/GenBank/DDBJ whole genome shotgun (WGS) entry which is preliminary data.</text>
</comment>
<dbReference type="InterPro" id="IPR034741">
    <property type="entry name" value="Terpene_cyclase-like_1_C"/>
</dbReference>
<dbReference type="Pfam" id="PF01397">
    <property type="entry name" value="Terpene_synth"/>
    <property type="match status" value="1"/>
</dbReference>
<name>A0AAN9EAU9_CROPI</name>
<evidence type="ECO:0000256" key="1">
    <source>
        <dbReference type="ARBA" id="ARBA00001946"/>
    </source>
</evidence>
<evidence type="ECO:0000256" key="2">
    <source>
        <dbReference type="ARBA" id="ARBA00022723"/>
    </source>
</evidence>
<dbReference type="InterPro" id="IPR044814">
    <property type="entry name" value="Terpene_cyclase_plant_C1"/>
</dbReference>
<dbReference type="PANTHER" id="PTHR31225">
    <property type="entry name" value="OS04G0344100 PROTEIN-RELATED"/>
    <property type="match status" value="1"/>
</dbReference>
<dbReference type="SUPFAM" id="SSF48239">
    <property type="entry name" value="Terpenoid cyclases/Protein prenyltransferases"/>
    <property type="match status" value="1"/>
</dbReference>
<evidence type="ECO:0000313" key="8">
    <source>
        <dbReference type="Proteomes" id="UP001372338"/>
    </source>
</evidence>
<dbReference type="SFLD" id="SFLDS00005">
    <property type="entry name" value="Isoprenoid_Synthase_Type_I"/>
    <property type="match status" value="1"/>
</dbReference>
<organism evidence="7 8">
    <name type="scientific">Crotalaria pallida</name>
    <name type="common">Smooth rattlebox</name>
    <name type="synonym">Crotalaria striata</name>
    <dbReference type="NCBI Taxonomy" id="3830"/>
    <lineage>
        <taxon>Eukaryota</taxon>
        <taxon>Viridiplantae</taxon>
        <taxon>Streptophyta</taxon>
        <taxon>Embryophyta</taxon>
        <taxon>Tracheophyta</taxon>
        <taxon>Spermatophyta</taxon>
        <taxon>Magnoliopsida</taxon>
        <taxon>eudicotyledons</taxon>
        <taxon>Gunneridae</taxon>
        <taxon>Pentapetalae</taxon>
        <taxon>rosids</taxon>
        <taxon>fabids</taxon>
        <taxon>Fabales</taxon>
        <taxon>Fabaceae</taxon>
        <taxon>Papilionoideae</taxon>
        <taxon>50 kb inversion clade</taxon>
        <taxon>genistoids sensu lato</taxon>
        <taxon>core genistoids</taxon>
        <taxon>Crotalarieae</taxon>
        <taxon>Crotalaria</taxon>
    </lineage>
</organism>
<dbReference type="PANTHER" id="PTHR31225:SF234">
    <property type="entry name" value="TERPENE SYNTHASE 4-RELATED"/>
    <property type="match status" value="1"/>
</dbReference>
<keyword evidence="2" id="KW-0479">Metal-binding</keyword>
<keyword evidence="8" id="KW-1185">Reference proteome</keyword>
<sequence length="598" mass="68996">MNALISVPFFNPFFALSVQPTFSPNKKSPFLCVKLISEHHYCSRCFSKTRCNIVMNQSIHLPKTKKNEEALYIRHSEALEEVKRELLSGSGETRHFADRSLSLVDSIQRLGIRYHFEEEIEATLQRNHLMLTTHHCYQGNDYHQLSQVALQFRLFRQEGYYVNEDVFDKFRDKNGKVKHTLCKDIKGLIALFEASQLRIEGEDCLEEAGEFSRQYLSAWVSRFHDHPQAKLVANTLQCPIHKSLSRFMATSLDLENPGQWTNSLQELYKLDTQIVRSMHLEEIFAVSKWWKELGLARDLKFARAEPIKWYMWPMACLPGPCFSEERIELTKPLSLIYIIDDIFDCYGSIDELTLFTDAVNSWDLAAMEQLPDYMKLSFKALYDITNEFAFKTLIKHGWNPIKTLIKSWVRLLNAFLEEAKWFASGHLPTTEEYLKNGIISTGVHVILVHAFFFMGNDITNETVTLMDGDDFPSLISTTATILRLCDDLEGNEDVTDGKDGSYLKCYMKDHPGVSIEQTRDHISHQISDAWKQLNRECLKPKDPLPSSFAKLCLNSARMVPLMYSYDNNSPSKLEEYVKSLFYGDGNVQINQEDQSLVS</sequence>
<dbReference type="InterPro" id="IPR001906">
    <property type="entry name" value="Terpene_synth_N"/>
</dbReference>
<dbReference type="InterPro" id="IPR005630">
    <property type="entry name" value="Terpene_synthase_metal-bd"/>
</dbReference>
<dbReference type="InterPro" id="IPR036965">
    <property type="entry name" value="Terpene_synth_N_sf"/>
</dbReference>
<protein>
    <submittedName>
        <fullName evidence="7">Uncharacterized protein</fullName>
    </submittedName>
</protein>
<gene>
    <name evidence="7" type="ORF">RIF29_36032</name>
</gene>
<feature type="domain" description="Terpene synthase N-terminal" evidence="5">
    <location>
        <begin position="63"/>
        <end position="233"/>
    </location>
</feature>
<dbReference type="InterPro" id="IPR008949">
    <property type="entry name" value="Isoprenoid_synthase_dom_sf"/>
</dbReference>
<dbReference type="GO" id="GO:0010333">
    <property type="term" value="F:terpene synthase activity"/>
    <property type="evidence" value="ECO:0007669"/>
    <property type="project" value="InterPro"/>
</dbReference>
<dbReference type="InterPro" id="IPR008930">
    <property type="entry name" value="Terpenoid_cyclase/PrenylTrfase"/>
</dbReference>
<dbReference type="SFLD" id="SFLDG01019">
    <property type="entry name" value="Terpene_Cyclase_Like_1_C_Termi"/>
    <property type="match status" value="1"/>
</dbReference>
<comment type="cofactor">
    <cofactor evidence="1">
        <name>Mg(2+)</name>
        <dbReference type="ChEBI" id="CHEBI:18420"/>
    </cofactor>
</comment>
<dbReference type="Proteomes" id="UP001372338">
    <property type="component" value="Unassembled WGS sequence"/>
</dbReference>
<reference evidence="7 8" key="1">
    <citation type="submission" date="2024-01" db="EMBL/GenBank/DDBJ databases">
        <title>The genomes of 5 underutilized Papilionoideae crops provide insights into root nodulation and disease resistanc.</title>
        <authorList>
            <person name="Yuan L."/>
        </authorList>
    </citation>
    <scope>NUCLEOTIDE SEQUENCE [LARGE SCALE GENOMIC DNA]</scope>
    <source>
        <strain evidence="7">ZHUSHIDOU_FW_LH</strain>
        <tissue evidence="7">Leaf</tissue>
    </source>
</reference>
<proteinExistence type="predicted"/>
<evidence type="ECO:0000313" key="7">
    <source>
        <dbReference type="EMBL" id="KAK7252225.1"/>
    </source>
</evidence>
<keyword evidence="3" id="KW-0460">Magnesium</keyword>
<dbReference type="EMBL" id="JAYWIO010000007">
    <property type="protein sequence ID" value="KAK7252225.1"/>
    <property type="molecule type" value="Genomic_DNA"/>
</dbReference>
<keyword evidence="4" id="KW-0456">Lyase</keyword>
<evidence type="ECO:0000259" key="5">
    <source>
        <dbReference type="Pfam" id="PF01397"/>
    </source>
</evidence>
<dbReference type="Pfam" id="PF03936">
    <property type="entry name" value="Terpene_synth_C"/>
    <property type="match status" value="1"/>
</dbReference>
<evidence type="ECO:0000259" key="6">
    <source>
        <dbReference type="Pfam" id="PF03936"/>
    </source>
</evidence>
<dbReference type="FunFam" id="1.10.600.10:FF:000005">
    <property type="entry name" value="Ent-kaur-16-ene synthase, chloroplastic"/>
    <property type="match status" value="1"/>
</dbReference>
<dbReference type="Gene3D" id="1.10.600.10">
    <property type="entry name" value="Farnesyl Diphosphate Synthase"/>
    <property type="match status" value="1"/>
</dbReference>
<dbReference type="Gene3D" id="1.50.10.130">
    <property type="entry name" value="Terpene synthase, N-terminal domain"/>
    <property type="match status" value="1"/>
</dbReference>
<dbReference type="GO" id="GO:0016102">
    <property type="term" value="P:diterpenoid biosynthetic process"/>
    <property type="evidence" value="ECO:0007669"/>
    <property type="project" value="InterPro"/>
</dbReference>
<feature type="domain" description="Terpene synthase metal-binding" evidence="6">
    <location>
        <begin position="291"/>
        <end position="532"/>
    </location>
</feature>
<dbReference type="SUPFAM" id="SSF48576">
    <property type="entry name" value="Terpenoid synthases"/>
    <property type="match status" value="1"/>
</dbReference>
<dbReference type="InterPro" id="IPR050148">
    <property type="entry name" value="Terpene_synthase-like"/>
</dbReference>
<dbReference type="GO" id="GO:0000287">
    <property type="term" value="F:magnesium ion binding"/>
    <property type="evidence" value="ECO:0007669"/>
    <property type="project" value="InterPro"/>
</dbReference>
<dbReference type="AlphaFoldDB" id="A0AAN9EAU9"/>
<dbReference type="CDD" id="cd00684">
    <property type="entry name" value="Terpene_cyclase_plant_C1"/>
    <property type="match status" value="1"/>
</dbReference>
<evidence type="ECO:0000256" key="3">
    <source>
        <dbReference type="ARBA" id="ARBA00022842"/>
    </source>
</evidence>